<dbReference type="Pfam" id="PF01070">
    <property type="entry name" value="FMN_dh"/>
    <property type="match status" value="1"/>
</dbReference>
<sequence>MDSENKPKGPSPHYSLYQREIFKRGGTVGQFPHFSIHPEELQESTKKKLSDRSYFYANANAGVGWTDQANREAFYRWRIVPRTCVDTNVRDLTTTLFGHLIPAPILFAPIGINKLYSPLGELVPARIAGELGLPYCLSTVATQPIEEVARVNDEAASVRNESNSVHQYDGPNGGNAKSPRFFQLYMGHDDEVTLSLITRAWMSGFDVLMLTTDTWQLGWRPKDINLANYTFYHQGTPGNEMGLSDPVFMRKYGKDLERDQGKWIDYSVWHGKAHTWDKVRWAIQEWKRLSGGRPFVIKGIQSAEDARTALEVGCDGVVVTNHAGRQVDGAIASLDALPEIVEAVGDKMTILFDSGIRTGSDVFKALALGAHAVMVGRLWVWGMSHEGDVGCRHVMKSLLAELDITLTVAGYPSIQKNVWRNKDALRFNPSGVPPMSNDSDKF</sequence>
<comment type="similarity">
    <text evidence="3">Belongs to the FMN-dependent alpha-hydroxy acid dehydrogenase family.</text>
</comment>
<dbReference type="GO" id="GO:0016491">
    <property type="term" value="F:oxidoreductase activity"/>
    <property type="evidence" value="ECO:0007669"/>
    <property type="project" value="UniProtKB-KW"/>
</dbReference>
<evidence type="ECO:0000256" key="2">
    <source>
        <dbReference type="ARBA" id="ARBA00023002"/>
    </source>
</evidence>
<comment type="cofactor">
    <cofactor evidence="1">
        <name>FMN</name>
        <dbReference type="ChEBI" id="CHEBI:58210"/>
    </cofactor>
</comment>
<dbReference type="EMBL" id="KV722342">
    <property type="protein sequence ID" value="OCH94634.1"/>
    <property type="molecule type" value="Genomic_DNA"/>
</dbReference>
<dbReference type="InterPro" id="IPR013785">
    <property type="entry name" value="Aldolase_TIM"/>
</dbReference>
<evidence type="ECO:0000313" key="7">
    <source>
        <dbReference type="EMBL" id="OCH94634.1"/>
    </source>
</evidence>
<feature type="binding site" evidence="5">
    <location>
        <position position="138"/>
    </location>
    <ligand>
        <name>FMN</name>
        <dbReference type="ChEBI" id="CHEBI:58210"/>
    </ligand>
</feature>
<feature type="binding site" evidence="5">
    <location>
        <begin position="353"/>
        <end position="357"/>
    </location>
    <ligand>
        <name>FMN</name>
        <dbReference type="ChEBI" id="CHEBI:58210"/>
    </ligand>
</feature>
<protein>
    <submittedName>
        <fullName evidence="7">L-lactate dehydrogenase</fullName>
    </submittedName>
</protein>
<reference evidence="7 8" key="1">
    <citation type="submission" date="2016-07" db="EMBL/GenBank/DDBJ databases">
        <title>Draft genome of the white-rot fungus Obba rivulosa 3A-2.</title>
        <authorList>
            <consortium name="DOE Joint Genome Institute"/>
            <person name="Miettinen O."/>
            <person name="Riley R."/>
            <person name="Acob R."/>
            <person name="Barry K."/>
            <person name="Cullen D."/>
            <person name="De Vries R."/>
            <person name="Hainaut M."/>
            <person name="Hatakka A."/>
            <person name="Henrissat B."/>
            <person name="Hilden K."/>
            <person name="Kuo R."/>
            <person name="Labutti K."/>
            <person name="Lipzen A."/>
            <person name="Makela M.R."/>
            <person name="Sandor L."/>
            <person name="Spatafora J.W."/>
            <person name="Grigoriev I.V."/>
            <person name="Hibbett D.S."/>
        </authorList>
    </citation>
    <scope>NUCLEOTIDE SEQUENCE [LARGE SCALE GENOMIC DNA]</scope>
    <source>
        <strain evidence="7 8">3A-2</strain>
    </source>
</reference>
<evidence type="ECO:0000259" key="6">
    <source>
        <dbReference type="PROSITE" id="PS51349"/>
    </source>
</evidence>
<feature type="binding site" evidence="5">
    <location>
        <position position="325"/>
    </location>
    <ligand>
        <name>glyoxylate</name>
        <dbReference type="ChEBI" id="CHEBI:36655"/>
    </ligand>
</feature>
<feature type="binding site" evidence="5">
    <location>
        <position position="183"/>
    </location>
    <ligand>
        <name>FMN</name>
        <dbReference type="ChEBI" id="CHEBI:58210"/>
    </ligand>
</feature>
<dbReference type="Gene3D" id="3.20.20.70">
    <property type="entry name" value="Aldolase class I"/>
    <property type="match status" value="1"/>
</dbReference>
<dbReference type="GO" id="GO:0010181">
    <property type="term" value="F:FMN binding"/>
    <property type="evidence" value="ECO:0007669"/>
    <property type="project" value="InterPro"/>
</dbReference>
<dbReference type="PANTHER" id="PTHR10578">
    <property type="entry name" value="S -2-HYDROXY-ACID OXIDASE-RELATED"/>
    <property type="match status" value="1"/>
</dbReference>
<keyword evidence="5" id="KW-0285">Flavoprotein</keyword>
<feature type="binding site" evidence="5">
    <location>
        <position position="211"/>
    </location>
    <ligand>
        <name>FMN</name>
        <dbReference type="ChEBI" id="CHEBI:58210"/>
    </ligand>
</feature>
<keyword evidence="5" id="KW-0288">FMN</keyword>
<feature type="binding site" evidence="5">
    <location>
        <position position="56"/>
    </location>
    <ligand>
        <name>glyoxylate</name>
        <dbReference type="ChEBI" id="CHEBI:36655"/>
    </ligand>
</feature>
<feature type="binding site" evidence="5">
    <location>
        <begin position="109"/>
        <end position="111"/>
    </location>
    <ligand>
        <name>FMN</name>
        <dbReference type="ChEBI" id="CHEBI:58210"/>
    </ligand>
</feature>
<feature type="binding site" evidence="5">
    <location>
        <position position="322"/>
    </location>
    <ligand>
        <name>glyoxylate</name>
        <dbReference type="ChEBI" id="CHEBI:36655"/>
    </ligand>
</feature>
<feature type="binding site" evidence="5">
    <location>
        <position position="185"/>
    </location>
    <ligand>
        <name>glyoxylate</name>
        <dbReference type="ChEBI" id="CHEBI:36655"/>
    </ligand>
</feature>
<dbReference type="InterPro" id="IPR037396">
    <property type="entry name" value="FMN_HAD"/>
</dbReference>
<feature type="active site" description="Proton acceptor" evidence="4">
    <location>
        <position position="322"/>
    </location>
</feature>
<dbReference type="SUPFAM" id="SSF51395">
    <property type="entry name" value="FMN-linked oxidoreductases"/>
    <property type="match status" value="1"/>
</dbReference>
<dbReference type="AlphaFoldDB" id="A0A8E2DS43"/>
<dbReference type="PANTHER" id="PTHR10578:SF75">
    <property type="entry name" value="L-LACTATE DEHYDROGENASE (AFU_ORTHOLOGUE AFUA_4G07050)"/>
    <property type="match status" value="1"/>
</dbReference>
<dbReference type="PIRSF" id="PIRSF000138">
    <property type="entry name" value="Al-hdrx_acd_dh"/>
    <property type="match status" value="1"/>
</dbReference>
<dbReference type="InterPro" id="IPR000262">
    <property type="entry name" value="FMN-dep_DH"/>
</dbReference>
<feature type="binding site" evidence="5">
    <location>
        <begin position="376"/>
        <end position="377"/>
    </location>
    <ligand>
        <name>FMN</name>
        <dbReference type="ChEBI" id="CHEBI:58210"/>
    </ligand>
</feature>
<keyword evidence="8" id="KW-1185">Reference proteome</keyword>
<feature type="binding site" evidence="5">
    <location>
        <position position="220"/>
    </location>
    <ligand>
        <name>glyoxylate</name>
        <dbReference type="ChEBI" id="CHEBI:36655"/>
    </ligand>
</feature>
<dbReference type="InterPro" id="IPR012133">
    <property type="entry name" value="Alpha-hydoxy_acid_DH_FMN"/>
</dbReference>
<proteinExistence type="inferred from homology"/>
<evidence type="ECO:0000256" key="5">
    <source>
        <dbReference type="PIRSR" id="PIRSR000138-2"/>
    </source>
</evidence>
<evidence type="ECO:0000256" key="1">
    <source>
        <dbReference type="ARBA" id="ARBA00001917"/>
    </source>
</evidence>
<feature type="domain" description="FMN hydroxy acid dehydrogenase" evidence="6">
    <location>
        <begin position="30"/>
        <end position="427"/>
    </location>
</feature>
<name>A0A8E2DS43_9APHY</name>
<dbReference type="PROSITE" id="PS51349">
    <property type="entry name" value="FMN_HYDROXY_ACID_DH_2"/>
    <property type="match status" value="1"/>
</dbReference>
<gene>
    <name evidence="7" type="ORF">OBBRIDRAFT_810406</name>
</gene>
<dbReference type="OrthoDB" id="25826at2759"/>
<dbReference type="Proteomes" id="UP000250043">
    <property type="component" value="Unassembled WGS sequence"/>
</dbReference>
<accession>A0A8E2DS43</accession>
<evidence type="ECO:0000256" key="4">
    <source>
        <dbReference type="PIRSR" id="PIRSR000138-1"/>
    </source>
</evidence>
<organism evidence="7 8">
    <name type="scientific">Obba rivulosa</name>
    <dbReference type="NCBI Taxonomy" id="1052685"/>
    <lineage>
        <taxon>Eukaryota</taxon>
        <taxon>Fungi</taxon>
        <taxon>Dikarya</taxon>
        <taxon>Basidiomycota</taxon>
        <taxon>Agaricomycotina</taxon>
        <taxon>Agaricomycetes</taxon>
        <taxon>Polyporales</taxon>
        <taxon>Gelatoporiaceae</taxon>
        <taxon>Obba</taxon>
    </lineage>
</organism>
<evidence type="ECO:0000256" key="3">
    <source>
        <dbReference type="ARBA" id="ARBA00024042"/>
    </source>
</evidence>
<keyword evidence="2" id="KW-0560">Oxidoreductase</keyword>
<evidence type="ECO:0000313" key="8">
    <source>
        <dbReference type="Proteomes" id="UP000250043"/>
    </source>
</evidence>
<feature type="binding site" evidence="5">
    <location>
        <position position="298"/>
    </location>
    <ligand>
        <name>FMN</name>
        <dbReference type="ChEBI" id="CHEBI:58210"/>
    </ligand>
</feature>